<organism evidence="8 9">
    <name type="scientific">Rhodanobacter umsongensis</name>
    <dbReference type="NCBI Taxonomy" id="633153"/>
    <lineage>
        <taxon>Bacteria</taxon>
        <taxon>Pseudomonadati</taxon>
        <taxon>Pseudomonadota</taxon>
        <taxon>Gammaproteobacteria</taxon>
        <taxon>Lysobacterales</taxon>
        <taxon>Rhodanobacteraceae</taxon>
        <taxon>Rhodanobacter</taxon>
    </lineage>
</organism>
<dbReference type="PANTHER" id="PTHR42878:SF15">
    <property type="entry name" value="BACTERIOPHYTOCHROME"/>
    <property type="match status" value="1"/>
</dbReference>
<dbReference type="EMBL" id="JBHSMK010000011">
    <property type="protein sequence ID" value="MFC5438338.1"/>
    <property type="molecule type" value="Genomic_DNA"/>
</dbReference>
<evidence type="ECO:0000256" key="5">
    <source>
        <dbReference type="ARBA" id="ARBA00022777"/>
    </source>
</evidence>
<name>A0ABW0JQE3_9GAMM</name>
<sequence length="425" mass="46245">MGWTHHGGRLILLVPPYSCPGSASAMCLPVPSATASRFSGAPNIMRLAQFILIHREAILEAWDSFAGTFQPEARVMGARELRDHAEQMLIEIAADISTPQSVQQGVDKSRGEGPKTGVDTASETHAGTRLRSGFSIDQLVAEYRALRASVLLLWSEWPDRDAESREQDTLRFNEAIDKGLAESVSRYSQTVSESQDVFLGVLGHDLRTPLGAILLSAEFFLYADELDSRYTKVAAGIYTSVRRAEKIVENLLDFARTRIGSGIPVDRVEADLTMMCENVVQEVRLLHPDCTVVFQPEERIVGKFDISRMGQVFSNLIENATKHGSPGSPVTVSQQLDGDHAVFAVHNDGEPIAAEDTLRIFNPMTRHSQFALGERGPSAGLGLGLFIAQEIVTAHGGTIKVASSAASGTTFRVRLPLCSYEPVVG</sequence>
<dbReference type="CDD" id="cd00082">
    <property type="entry name" value="HisKA"/>
    <property type="match status" value="1"/>
</dbReference>
<dbReference type="SUPFAM" id="SSF47384">
    <property type="entry name" value="Homodimeric domain of signal transducing histidine kinase"/>
    <property type="match status" value="1"/>
</dbReference>
<comment type="catalytic activity">
    <reaction evidence="1">
        <text>ATP + protein L-histidine = ADP + protein N-phospho-L-histidine.</text>
        <dbReference type="EC" id="2.7.13.3"/>
    </reaction>
</comment>
<feature type="domain" description="Histidine kinase" evidence="7">
    <location>
        <begin position="201"/>
        <end position="419"/>
    </location>
</feature>
<dbReference type="Gene3D" id="3.30.565.10">
    <property type="entry name" value="Histidine kinase-like ATPase, C-terminal domain"/>
    <property type="match status" value="1"/>
</dbReference>
<dbReference type="Pfam" id="PF00512">
    <property type="entry name" value="HisKA"/>
    <property type="match status" value="1"/>
</dbReference>
<dbReference type="RefSeq" id="WP_377306953.1">
    <property type="nucleotide sequence ID" value="NZ_JBHSMK010000011.1"/>
</dbReference>
<dbReference type="PANTHER" id="PTHR42878">
    <property type="entry name" value="TWO-COMPONENT HISTIDINE KINASE"/>
    <property type="match status" value="1"/>
</dbReference>
<dbReference type="Gene3D" id="1.10.287.130">
    <property type="match status" value="1"/>
</dbReference>
<dbReference type="InterPro" id="IPR004358">
    <property type="entry name" value="Sig_transdc_His_kin-like_C"/>
</dbReference>
<keyword evidence="8" id="KW-0067">ATP-binding</keyword>
<evidence type="ECO:0000313" key="9">
    <source>
        <dbReference type="Proteomes" id="UP001596013"/>
    </source>
</evidence>
<evidence type="ECO:0000256" key="6">
    <source>
        <dbReference type="SAM" id="MobiDB-lite"/>
    </source>
</evidence>
<dbReference type="SMART" id="SM00388">
    <property type="entry name" value="HisKA"/>
    <property type="match status" value="1"/>
</dbReference>
<evidence type="ECO:0000313" key="8">
    <source>
        <dbReference type="EMBL" id="MFC5438338.1"/>
    </source>
</evidence>
<evidence type="ECO:0000256" key="2">
    <source>
        <dbReference type="ARBA" id="ARBA00012438"/>
    </source>
</evidence>
<keyword evidence="8" id="KW-0547">Nucleotide-binding</keyword>
<dbReference type="GO" id="GO:0005524">
    <property type="term" value="F:ATP binding"/>
    <property type="evidence" value="ECO:0007669"/>
    <property type="project" value="UniProtKB-KW"/>
</dbReference>
<evidence type="ECO:0000256" key="1">
    <source>
        <dbReference type="ARBA" id="ARBA00000085"/>
    </source>
</evidence>
<dbReference type="Pfam" id="PF02518">
    <property type="entry name" value="HATPase_c"/>
    <property type="match status" value="1"/>
</dbReference>
<keyword evidence="4" id="KW-0808">Transferase</keyword>
<dbReference type="EC" id="2.7.13.3" evidence="2"/>
<keyword evidence="3" id="KW-0597">Phosphoprotein</keyword>
<dbReference type="InterPro" id="IPR005467">
    <property type="entry name" value="His_kinase_dom"/>
</dbReference>
<dbReference type="SMART" id="SM00387">
    <property type="entry name" value="HATPase_c"/>
    <property type="match status" value="1"/>
</dbReference>
<dbReference type="InterPro" id="IPR050351">
    <property type="entry name" value="BphY/WalK/GraS-like"/>
</dbReference>
<evidence type="ECO:0000256" key="3">
    <source>
        <dbReference type="ARBA" id="ARBA00022553"/>
    </source>
</evidence>
<dbReference type="PROSITE" id="PS50109">
    <property type="entry name" value="HIS_KIN"/>
    <property type="match status" value="1"/>
</dbReference>
<accession>A0ABW0JQE3</accession>
<gene>
    <name evidence="8" type="ORF">ACFPME_17390</name>
</gene>
<keyword evidence="5" id="KW-0418">Kinase</keyword>
<dbReference type="CDD" id="cd00075">
    <property type="entry name" value="HATPase"/>
    <property type="match status" value="1"/>
</dbReference>
<reference evidence="9" key="1">
    <citation type="journal article" date="2019" name="Int. J. Syst. Evol. Microbiol.">
        <title>The Global Catalogue of Microorganisms (GCM) 10K type strain sequencing project: providing services to taxonomists for standard genome sequencing and annotation.</title>
        <authorList>
            <consortium name="The Broad Institute Genomics Platform"/>
            <consortium name="The Broad Institute Genome Sequencing Center for Infectious Disease"/>
            <person name="Wu L."/>
            <person name="Ma J."/>
        </authorList>
    </citation>
    <scope>NUCLEOTIDE SEQUENCE [LARGE SCALE GENOMIC DNA]</scope>
    <source>
        <strain evidence="9">JCM 17130</strain>
    </source>
</reference>
<dbReference type="InterPro" id="IPR003594">
    <property type="entry name" value="HATPase_dom"/>
</dbReference>
<evidence type="ECO:0000259" key="7">
    <source>
        <dbReference type="PROSITE" id="PS50109"/>
    </source>
</evidence>
<dbReference type="PRINTS" id="PR00344">
    <property type="entry name" value="BCTRLSENSOR"/>
</dbReference>
<comment type="caution">
    <text evidence="8">The sequence shown here is derived from an EMBL/GenBank/DDBJ whole genome shotgun (WGS) entry which is preliminary data.</text>
</comment>
<dbReference type="InterPro" id="IPR003661">
    <property type="entry name" value="HisK_dim/P_dom"/>
</dbReference>
<evidence type="ECO:0000256" key="4">
    <source>
        <dbReference type="ARBA" id="ARBA00022679"/>
    </source>
</evidence>
<dbReference type="InterPro" id="IPR036890">
    <property type="entry name" value="HATPase_C_sf"/>
</dbReference>
<dbReference type="Proteomes" id="UP001596013">
    <property type="component" value="Unassembled WGS sequence"/>
</dbReference>
<keyword evidence="9" id="KW-1185">Reference proteome</keyword>
<dbReference type="SUPFAM" id="SSF55874">
    <property type="entry name" value="ATPase domain of HSP90 chaperone/DNA topoisomerase II/histidine kinase"/>
    <property type="match status" value="1"/>
</dbReference>
<feature type="region of interest" description="Disordered" evidence="6">
    <location>
        <begin position="100"/>
        <end position="121"/>
    </location>
</feature>
<dbReference type="InterPro" id="IPR036097">
    <property type="entry name" value="HisK_dim/P_sf"/>
</dbReference>
<protein>
    <recommendedName>
        <fullName evidence="2">histidine kinase</fullName>
        <ecNumber evidence="2">2.7.13.3</ecNumber>
    </recommendedName>
</protein>
<proteinExistence type="predicted"/>